<gene>
    <name evidence="2" type="ORF">ACFFIA_03690</name>
</gene>
<organism evidence="2 3">
    <name type="scientific">Phytohabitans kaempferiae</name>
    <dbReference type="NCBI Taxonomy" id="1620943"/>
    <lineage>
        <taxon>Bacteria</taxon>
        <taxon>Bacillati</taxon>
        <taxon>Actinomycetota</taxon>
        <taxon>Actinomycetes</taxon>
        <taxon>Micromonosporales</taxon>
        <taxon>Micromonosporaceae</taxon>
    </lineage>
</organism>
<sequence length="309" mass="35004">MPTKREQFQHSVRARYLGERMRRLREERGLTLKYIAAYLGVEFSTLARYERAEWPFRADHVTALLDVYGVFEERQREELLALARNAWRVCAWEVAGVRDSDSAGINELPVMDHWWIQAKAEELCVYAPVLVPPLLRSRDYAEALIRFREPQMAMMKVEALVRQMVERQQVLDDRPPIRLTVILEEAVLSRRIAGDAVTLAQWEYLFRAVDRPHVTVLVLPTKAGLHHGVDGGFTVCRMPAPYPPVALLDQLTGRAVIEADAAVRYSEVFDKLKEAAFGPGESLALVGEVVDQLRGVSGRVSVEAEAVTL</sequence>
<evidence type="ECO:0000259" key="1">
    <source>
        <dbReference type="PROSITE" id="PS50943"/>
    </source>
</evidence>
<evidence type="ECO:0000313" key="2">
    <source>
        <dbReference type="EMBL" id="MFC0526754.1"/>
    </source>
</evidence>
<dbReference type="InterPro" id="IPR010982">
    <property type="entry name" value="Lambda_DNA-bd_dom_sf"/>
</dbReference>
<comment type="caution">
    <text evidence="2">The sequence shown here is derived from an EMBL/GenBank/DDBJ whole genome shotgun (WGS) entry which is preliminary data.</text>
</comment>
<dbReference type="CDD" id="cd00093">
    <property type="entry name" value="HTH_XRE"/>
    <property type="match status" value="1"/>
</dbReference>
<reference evidence="2 3" key="1">
    <citation type="submission" date="2024-09" db="EMBL/GenBank/DDBJ databases">
        <authorList>
            <person name="Sun Q."/>
            <person name="Mori K."/>
        </authorList>
    </citation>
    <scope>NUCLEOTIDE SEQUENCE [LARGE SCALE GENOMIC DNA]</scope>
    <source>
        <strain evidence="2 3">TBRC 3947</strain>
    </source>
</reference>
<dbReference type="InterPro" id="IPR001387">
    <property type="entry name" value="Cro/C1-type_HTH"/>
</dbReference>
<dbReference type="PROSITE" id="PS50943">
    <property type="entry name" value="HTH_CROC1"/>
    <property type="match status" value="1"/>
</dbReference>
<dbReference type="EMBL" id="JBHLUH010000004">
    <property type="protein sequence ID" value="MFC0526754.1"/>
    <property type="molecule type" value="Genomic_DNA"/>
</dbReference>
<dbReference type="Pfam" id="PF13560">
    <property type="entry name" value="HTH_31"/>
    <property type="match status" value="1"/>
</dbReference>
<dbReference type="Proteomes" id="UP001589867">
    <property type="component" value="Unassembled WGS sequence"/>
</dbReference>
<keyword evidence="3" id="KW-1185">Reference proteome</keyword>
<accession>A0ABV6LWX5</accession>
<dbReference type="Gene3D" id="1.10.260.40">
    <property type="entry name" value="lambda repressor-like DNA-binding domains"/>
    <property type="match status" value="1"/>
</dbReference>
<evidence type="ECO:0000313" key="3">
    <source>
        <dbReference type="Proteomes" id="UP001589867"/>
    </source>
</evidence>
<feature type="domain" description="HTH cro/C1-type" evidence="1">
    <location>
        <begin position="21"/>
        <end position="74"/>
    </location>
</feature>
<dbReference type="SUPFAM" id="SSF47413">
    <property type="entry name" value="lambda repressor-like DNA-binding domains"/>
    <property type="match status" value="1"/>
</dbReference>
<dbReference type="RefSeq" id="WP_377245208.1">
    <property type="nucleotide sequence ID" value="NZ_JBHLUH010000004.1"/>
</dbReference>
<protein>
    <submittedName>
        <fullName evidence="2">Helix-turn-helix transcriptional regulator</fullName>
    </submittedName>
</protein>
<dbReference type="Pfam" id="PF19054">
    <property type="entry name" value="DUF5753"/>
    <property type="match status" value="1"/>
</dbReference>
<proteinExistence type="predicted"/>
<name>A0ABV6LWX5_9ACTN</name>
<dbReference type="SMART" id="SM00530">
    <property type="entry name" value="HTH_XRE"/>
    <property type="match status" value="1"/>
</dbReference>
<dbReference type="InterPro" id="IPR043917">
    <property type="entry name" value="DUF5753"/>
</dbReference>